<name>A0A937D798_9BURK</name>
<dbReference type="Gene3D" id="3.40.190.150">
    <property type="entry name" value="Bordetella uptake gene, domain 1"/>
    <property type="match status" value="1"/>
</dbReference>
<organism evidence="3 4">
    <name type="scientific">Ramlibacter aurantiacus</name>
    <dbReference type="NCBI Taxonomy" id="2801330"/>
    <lineage>
        <taxon>Bacteria</taxon>
        <taxon>Pseudomonadati</taxon>
        <taxon>Pseudomonadota</taxon>
        <taxon>Betaproteobacteria</taxon>
        <taxon>Burkholderiales</taxon>
        <taxon>Comamonadaceae</taxon>
        <taxon>Ramlibacter</taxon>
    </lineage>
</organism>
<evidence type="ECO:0000256" key="1">
    <source>
        <dbReference type="ARBA" id="ARBA00006987"/>
    </source>
</evidence>
<evidence type="ECO:0000313" key="4">
    <source>
        <dbReference type="Proteomes" id="UP000613011"/>
    </source>
</evidence>
<evidence type="ECO:0000313" key="3">
    <source>
        <dbReference type="EMBL" id="MBL0420711.1"/>
    </source>
</evidence>
<reference evidence="3" key="1">
    <citation type="submission" date="2021-01" db="EMBL/GenBank/DDBJ databases">
        <title>Ramlibacter sp. strain AW1 16S ribosomal RNA gene Genome sequencing and assembly.</title>
        <authorList>
            <person name="Kang M."/>
        </authorList>
    </citation>
    <scope>NUCLEOTIDE SEQUENCE</scope>
    <source>
        <strain evidence="3">AW1</strain>
    </source>
</reference>
<proteinExistence type="inferred from homology"/>
<dbReference type="CDD" id="cd07012">
    <property type="entry name" value="PBP2_Bug_TTT"/>
    <property type="match status" value="1"/>
</dbReference>
<feature type="chain" id="PRO_5037910590" evidence="2">
    <location>
        <begin position="26"/>
        <end position="329"/>
    </location>
</feature>
<dbReference type="RefSeq" id="WP_201683794.1">
    <property type="nucleotide sequence ID" value="NZ_JAEQNA010000003.1"/>
</dbReference>
<dbReference type="SUPFAM" id="SSF53850">
    <property type="entry name" value="Periplasmic binding protein-like II"/>
    <property type="match status" value="1"/>
</dbReference>
<comment type="similarity">
    <text evidence="1">Belongs to the UPF0065 (bug) family.</text>
</comment>
<dbReference type="EMBL" id="JAEQNA010000003">
    <property type="protein sequence ID" value="MBL0420711.1"/>
    <property type="molecule type" value="Genomic_DNA"/>
</dbReference>
<dbReference type="PANTHER" id="PTHR42928:SF5">
    <property type="entry name" value="BLR1237 PROTEIN"/>
    <property type="match status" value="1"/>
</dbReference>
<keyword evidence="4" id="KW-1185">Reference proteome</keyword>
<dbReference type="InterPro" id="IPR005064">
    <property type="entry name" value="BUG"/>
</dbReference>
<dbReference type="PIRSF" id="PIRSF017082">
    <property type="entry name" value="YflP"/>
    <property type="match status" value="1"/>
</dbReference>
<dbReference type="Gene3D" id="3.40.190.10">
    <property type="entry name" value="Periplasmic binding protein-like II"/>
    <property type="match status" value="1"/>
</dbReference>
<dbReference type="Pfam" id="PF03401">
    <property type="entry name" value="TctC"/>
    <property type="match status" value="1"/>
</dbReference>
<feature type="signal peptide" evidence="2">
    <location>
        <begin position="1"/>
        <end position="25"/>
    </location>
</feature>
<comment type="caution">
    <text evidence="3">The sequence shown here is derived from an EMBL/GenBank/DDBJ whole genome shotgun (WGS) entry which is preliminary data.</text>
</comment>
<dbReference type="AlphaFoldDB" id="A0A937D798"/>
<gene>
    <name evidence="3" type="ORF">JI739_10180</name>
</gene>
<keyword evidence="2" id="KW-0732">Signal</keyword>
<accession>A0A937D798</accession>
<dbReference type="PANTHER" id="PTHR42928">
    <property type="entry name" value="TRICARBOXYLATE-BINDING PROTEIN"/>
    <property type="match status" value="1"/>
</dbReference>
<dbReference type="Proteomes" id="UP000613011">
    <property type="component" value="Unassembled WGS sequence"/>
</dbReference>
<sequence length="329" mass="35012">MKTFDFSRRLCLLGGLGAAATAAFGQGTPAFPARPVKTLLPYSAGSGPDAVVRHVSDKLSGTWKQPFVIDNKPGANGWLAVNEAKRAAADGYTLVGVDNTHFSLQPHLYKQLPFSPKGDFEPVAPLYFTHFFVVVPADSPWNSVADLVAAAKSRNGQLTYGSWGIGSVGHVGAAMLENATGTRMTHVPFKELPQLYTAVASGEVAWAFGTAATVGPLFKAKKVKFIALAAPRRLDGYGDIPTVAEAGGPAGFELKTWVALFAPKGTPQPVIAQLNEGVGKALREPDVRQRLTTVGFEPWIGSPAELTQAVEADTRRFADIVRQARISLD</sequence>
<dbReference type="InterPro" id="IPR042100">
    <property type="entry name" value="Bug_dom1"/>
</dbReference>
<evidence type="ECO:0000256" key="2">
    <source>
        <dbReference type="SAM" id="SignalP"/>
    </source>
</evidence>
<protein>
    <submittedName>
        <fullName evidence="3">Tripartite tricarboxylate transporter substrate binding protein</fullName>
    </submittedName>
</protein>